<organism evidence="2 3">
    <name type="scientific">Candidatus Pullilachnospira gallistercoris</name>
    <dbReference type="NCBI Taxonomy" id="2840911"/>
    <lineage>
        <taxon>Bacteria</taxon>
        <taxon>Bacillati</taxon>
        <taxon>Bacillota</taxon>
        <taxon>Clostridia</taxon>
        <taxon>Lachnospirales</taxon>
        <taxon>Lachnospiraceae</taxon>
        <taxon>Lachnospiraceae incertae sedis</taxon>
        <taxon>Candidatus Pullilachnospira</taxon>
    </lineage>
</organism>
<dbReference type="AlphaFoldDB" id="A0A9D1EA53"/>
<accession>A0A9D1EA53</accession>
<reference evidence="2" key="2">
    <citation type="journal article" date="2021" name="PeerJ">
        <title>Extensive microbial diversity within the chicken gut microbiome revealed by metagenomics and culture.</title>
        <authorList>
            <person name="Gilroy R."/>
            <person name="Ravi A."/>
            <person name="Getino M."/>
            <person name="Pursley I."/>
            <person name="Horton D.L."/>
            <person name="Alikhan N.F."/>
            <person name="Baker D."/>
            <person name="Gharbi K."/>
            <person name="Hall N."/>
            <person name="Watson M."/>
            <person name="Adriaenssens E.M."/>
            <person name="Foster-Nyarko E."/>
            <person name="Jarju S."/>
            <person name="Secka A."/>
            <person name="Antonio M."/>
            <person name="Oren A."/>
            <person name="Chaudhuri R.R."/>
            <person name="La Ragione R."/>
            <person name="Hildebrand F."/>
            <person name="Pallen M.J."/>
        </authorList>
    </citation>
    <scope>NUCLEOTIDE SEQUENCE</scope>
    <source>
        <strain evidence="2">ChiSjej5B23-6657</strain>
    </source>
</reference>
<feature type="transmembrane region" description="Helical" evidence="1">
    <location>
        <begin position="14"/>
        <end position="34"/>
    </location>
</feature>
<keyword evidence="1" id="KW-0472">Membrane</keyword>
<feature type="transmembrane region" description="Helical" evidence="1">
    <location>
        <begin position="334"/>
        <end position="353"/>
    </location>
</feature>
<feature type="transmembrane region" description="Helical" evidence="1">
    <location>
        <begin position="173"/>
        <end position="191"/>
    </location>
</feature>
<protein>
    <submittedName>
        <fullName evidence="2">Uncharacterized protein</fullName>
    </submittedName>
</protein>
<gene>
    <name evidence="2" type="ORF">IAA55_07280</name>
</gene>
<keyword evidence="1" id="KW-1133">Transmembrane helix</keyword>
<evidence type="ECO:0000256" key="1">
    <source>
        <dbReference type="SAM" id="Phobius"/>
    </source>
</evidence>
<dbReference type="EMBL" id="DVHM01000114">
    <property type="protein sequence ID" value="HIR71067.1"/>
    <property type="molecule type" value="Genomic_DNA"/>
</dbReference>
<dbReference type="Proteomes" id="UP000823912">
    <property type="component" value="Unassembled WGS sequence"/>
</dbReference>
<feature type="transmembrane region" description="Helical" evidence="1">
    <location>
        <begin position="374"/>
        <end position="393"/>
    </location>
</feature>
<feature type="transmembrane region" description="Helical" evidence="1">
    <location>
        <begin position="113"/>
        <end position="130"/>
    </location>
</feature>
<evidence type="ECO:0000313" key="3">
    <source>
        <dbReference type="Proteomes" id="UP000823912"/>
    </source>
</evidence>
<feature type="transmembrane region" description="Helical" evidence="1">
    <location>
        <begin position="312"/>
        <end position="328"/>
    </location>
</feature>
<name>A0A9D1EA53_9FIRM</name>
<reference evidence="2" key="1">
    <citation type="submission" date="2020-10" db="EMBL/GenBank/DDBJ databases">
        <authorList>
            <person name="Gilroy R."/>
        </authorList>
    </citation>
    <scope>NUCLEOTIDE SEQUENCE</scope>
    <source>
        <strain evidence="2">ChiSjej5B23-6657</strain>
    </source>
</reference>
<sequence length="416" mass="47944">MIQQETKQREIRKFMIMLSVVNLALFAVTCRGMVRSYNTTMLALSYEYGFTSRSLLGTLYHLLDAVLPLDLIDYRAVVATAYVATILFVLFVEYFLYRCLRCCEGEMVKYGEYLALILSLCLVSTFSFPYNFFRVDIFMILVSLLGVLCLVKERAQWLVVPLSALGVMFHQGYVFMYFNLILVLLFYRALSWWKEDRRKARRYGLLFALSFLVGSVLFLWFEFFSRSNGAAFFDTIKSEAEKLSYDGIYHSTLLYHEVLGIDLASTEEEFSRVNAVQILMCGIVCLPMLVFGVRFFAGLIKKAKGASEKWKYLAVALGAATILPDFLLKIDYGRWMAAVVVYYVGIVLALLAMKDPIMETQVRESGERLIQRPGIALWIMVVILLLPFLDVNIDPFFRHLGSIVNKNFLHWYEPMR</sequence>
<evidence type="ECO:0000313" key="2">
    <source>
        <dbReference type="EMBL" id="HIR71067.1"/>
    </source>
</evidence>
<feature type="transmembrane region" description="Helical" evidence="1">
    <location>
        <begin position="275"/>
        <end position="300"/>
    </location>
</feature>
<feature type="transmembrane region" description="Helical" evidence="1">
    <location>
        <begin position="79"/>
        <end position="97"/>
    </location>
</feature>
<comment type="caution">
    <text evidence="2">The sequence shown here is derived from an EMBL/GenBank/DDBJ whole genome shotgun (WGS) entry which is preliminary data.</text>
</comment>
<feature type="transmembrane region" description="Helical" evidence="1">
    <location>
        <begin position="203"/>
        <end position="221"/>
    </location>
</feature>
<proteinExistence type="predicted"/>
<keyword evidence="1" id="KW-0812">Transmembrane</keyword>